<dbReference type="InterPro" id="IPR005123">
    <property type="entry name" value="Oxoglu/Fe-dep_dioxygenase_dom"/>
</dbReference>
<organism evidence="8 9">
    <name type="scientific">Cupriavidus basilensis</name>
    <dbReference type="NCBI Taxonomy" id="68895"/>
    <lineage>
        <taxon>Bacteria</taxon>
        <taxon>Pseudomonadati</taxon>
        <taxon>Pseudomonadota</taxon>
        <taxon>Betaproteobacteria</taxon>
        <taxon>Burkholderiales</taxon>
        <taxon>Burkholderiaceae</taxon>
        <taxon>Cupriavidus</taxon>
    </lineage>
</organism>
<dbReference type="AlphaFoldDB" id="A0A643FQT8"/>
<dbReference type="GO" id="GO:0031418">
    <property type="term" value="F:L-ascorbic acid binding"/>
    <property type="evidence" value="ECO:0007669"/>
    <property type="project" value="UniProtKB-KW"/>
</dbReference>
<proteinExistence type="predicted"/>
<dbReference type="Pfam" id="PF13640">
    <property type="entry name" value="2OG-FeII_Oxy_3"/>
    <property type="match status" value="1"/>
</dbReference>
<dbReference type="InterPro" id="IPR044862">
    <property type="entry name" value="Pro_4_hyd_alph_FE2OG_OXY"/>
</dbReference>
<sequence>MSALERLFVALEEHGWAVSDDLIDTTLAARLHAESRAAWEAGLFHPARIGRGEATARDAGIRGDSILWLDDAPAGAARADFQAWAAGLREALNERYFLGLKREEFHFSHYPVGTAYKKHVDQHRATLHRKISLVLYLNPEWSERDGGELALYGQDDGATELHRVLPQRARLAVFRSDLVPHEVLPCHKTRWALTGWFRTDQA</sequence>
<feature type="domain" description="Fe2OG dioxygenase" evidence="7">
    <location>
        <begin position="101"/>
        <end position="199"/>
    </location>
</feature>
<evidence type="ECO:0000313" key="9">
    <source>
        <dbReference type="Proteomes" id="UP000397656"/>
    </source>
</evidence>
<name>A0A643FQT8_9BURK</name>
<reference evidence="8 9" key="1">
    <citation type="submission" date="2020-10" db="EMBL/GenBank/DDBJ databases">
        <title>Complete genome sequence of Cupriavidus basilensis CCUG 49340T.</title>
        <authorList>
            <person name="Salva-Serra F."/>
            <person name="Donoso R.A."/>
            <person name="Cho K.H."/>
            <person name="Yoo J.A."/>
            <person name="Lee K."/>
            <person name="Yoon S.-H."/>
            <person name="Perez-Pantoja D."/>
            <person name="Moore E.R.B."/>
        </authorList>
    </citation>
    <scope>NUCLEOTIDE SEQUENCE [LARGE SCALE GENOMIC DNA]</scope>
    <source>
        <strain evidence="9">CCUG 49340</strain>
    </source>
</reference>
<evidence type="ECO:0000256" key="5">
    <source>
        <dbReference type="ARBA" id="ARBA00023002"/>
    </source>
</evidence>
<evidence type="ECO:0000256" key="1">
    <source>
        <dbReference type="ARBA" id="ARBA00001961"/>
    </source>
</evidence>
<keyword evidence="6" id="KW-0408">Iron</keyword>
<accession>A0A643FQT8</accession>
<gene>
    <name evidence="8" type="ORF">F7R26_004185</name>
</gene>
<dbReference type="SMART" id="SM00702">
    <property type="entry name" value="P4Hc"/>
    <property type="match status" value="1"/>
</dbReference>
<keyword evidence="3" id="KW-0847">Vitamin C</keyword>
<protein>
    <submittedName>
        <fullName evidence="8">2OG-Fe(II) oxygenase</fullName>
    </submittedName>
</protein>
<dbReference type="GO" id="GO:0008198">
    <property type="term" value="F:ferrous iron binding"/>
    <property type="evidence" value="ECO:0007669"/>
    <property type="project" value="TreeGrafter"/>
</dbReference>
<evidence type="ECO:0000259" key="7">
    <source>
        <dbReference type="PROSITE" id="PS51471"/>
    </source>
</evidence>
<evidence type="ECO:0000256" key="4">
    <source>
        <dbReference type="ARBA" id="ARBA00022964"/>
    </source>
</evidence>
<dbReference type="GeneID" id="98400090"/>
<evidence type="ECO:0000256" key="3">
    <source>
        <dbReference type="ARBA" id="ARBA00022896"/>
    </source>
</evidence>
<dbReference type="PANTHER" id="PTHR12907">
    <property type="entry name" value="EGL NINE HOMOLOG-RELATED"/>
    <property type="match status" value="1"/>
</dbReference>
<keyword evidence="4" id="KW-0223">Dioxygenase</keyword>
<keyword evidence="5" id="KW-0560">Oxidoreductase</keyword>
<dbReference type="Gene3D" id="2.60.120.620">
    <property type="entry name" value="q2cbj1_9rhob like domain"/>
    <property type="match status" value="1"/>
</dbReference>
<evidence type="ECO:0000256" key="2">
    <source>
        <dbReference type="ARBA" id="ARBA00022723"/>
    </source>
</evidence>
<dbReference type="EMBL" id="CP062803">
    <property type="protein sequence ID" value="QOT77281.1"/>
    <property type="molecule type" value="Genomic_DNA"/>
</dbReference>
<dbReference type="InterPro" id="IPR006620">
    <property type="entry name" value="Pro_4_hyd_alph"/>
</dbReference>
<comment type="cofactor">
    <cofactor evidence="1">
        <name>L-ascorbate</name>
        <dbReference type="ChEBI" id="CHEBI:38290"/>
    </cofactor>
</comment>
<dbReference type="PROSITE" id="PS51471">
    <property type="entry name" value="FE2OG_OXY"/>
    <property type="match status" value="1"/>
</dbReference>
<evidence type="ECO:0000256" key="6">
    <source>
        <dbReference type="ARBA" id="ARBA00023004"/>
    </source>
</evidence>
<dbReference type="InterPro" id="IPR051559">
    <property type="entry name" value="HIF_prolyl_hydroxylases"/>
</dbReference>
<evidence type="ECO:0000313" key="8">
    <source>
        <dbReference type="EMBL" id="QOT77281.1"/>
    </source>
</evidence>
<dbReference type="GO" id="GO:0031543">
    <property type="term" value="F:peptidyl-proline dioxygenase activity"/>
    <property type="evidence" value="ECO:0007669"/>
    <property type="project" value="TreeGrafter"/>
</dbReference>
<dbReference type="Proteomes" id="UP000397656">
    <property type="component" value="Chromosome 1"/>
</dbReference>
<keyword evidence="2" id="KW-0479">Metal-binding</keyword>
<dbReference type="RefSeq" id="WP_150988456.1">
    <property type="nucleotide sequence ID" value="NZ_CP062803.1"/>
</dbReference>
<dbReference type="GO" id="GO:0071456">
    <property type="term" value="P:cellular response to hypoxia"/>
    <property type="evidence" value="ECO:0007669"/>
    <property type="project" value="TreeGrafter"/>
</dbReference>
<dbReference type="PANTHER" id="PTHR12907:SF26">
    <property type="entry name" value="HIF PROLYL HYDROXYLASE, ISOFORM C"/>
    <property type="match status" value="1"/>
</dbReference>